<reference evidence="3" key="2">
    <citation type="submission" date="2020-05" db="UniProtKB">
        <authorList>
            <consortium name="EnsemblMetazoa"/>
        </authorList>
    </citation>
    <scope>IDENTIFICATION</scope>
    <source>
        <strain evidence="3">wikel</strain>
    </source>
</reference>
<dbReference type="EnsemblMetazoa" id="ISCW005361-RA">
    <property type="protein sequence ID" value="ISCW005361-PA"/>
    <property type="gene ID" value="ISCW005361"/>
</dbReference>
<name>B7PKS2_IXOSC</name>
<dbReference type="InParanoid" id="B7PKS2"/>
<dbReference type="VEuPathDB" id="VectorBase:ISCW005361"/>
<dbReference type="EMBL" id="ABJB010702111">
    <property type="status" value="NOT_ANNOTATED_CDS"/>
    <property type="molecule type" value="Genomic_DNA"/>
</dbReference>
<evidence type="ECO:0000313" key="3">
    <source>
        <dbReference type="EnsemblMetazoa" id="ISCW005361-PA"/>
    </source>
</evidence>
<dbReference type="EMBL" id="DS735445">
    <property type="protein sequence ID" value="EEC07194.1"/>
    <property type="molecule type" value="Genomic_DNA"/>
</dbReference>
<dbReference type="VEuPathDB" id="VectorBase:ISCI005361"/>
<evidence type="ECO:0000313" key="4">
    <source>
        <dbReference type="Proteomes" id="UP000001555"/>
    </source>
</evidence>
<dbReference type="PROSITE" id="PS51257">
    <property type="entry name" value="PROKAR_LIPOPROTEIN"/>
    <property type="match status" value="1"/>
</dbReference>
<sequence>MFVQKSGAALSVSGARIAPAAILIQSCLITHCVEVQHRYGLLLISHNYGFSAAQTHDVSVQTDNAGKRSVRRKRCHAERIFKHEKQHFSGPSIGVVGTKLQGQQPQDTACHGKIDSRTSRSHQIDGGTEGSITGGKAAFLAELQRNAGCARRWRRNNHV</sequence>
<organism>
    <name type="scientific">Ixodes scapularis</name>
    <name type="common">Black-legged tick</name>
    <name type="synonym">Deer tick</name>
    <dbReference type="NCBI Taxonomy" id="6945"/>
    <lineage>
        <taxon>Eukaryota</taxon>
        <taxon>Metazoa</taxon>
        <taxon>Ecdysozoa</taxon>
        <taxon>Arthropoda</taxon>
        <taxon>Chelicerata</taxon>
        <taxon>Arachnida</taxon>
        <taxon>Acari</taxon>
        <taxon>Parasitiformes</taxon>
        <taxon>Ixodida</taxon>
        <taxon>Ixodoidea</taxon>
        <taxon>Ixodidae</taxon>
        <taxon>Ixodinae</taxon>
        <taxon>Ixodes</taxon>
    </lineage>
</organism>
<dbReference type="AlphaFoldDB" id="B7PKS2"/>
<dbReference type="Proteomes" id="UP000001555">
    <property type="component" value="Unassembled WGS sequence"/>
</dbReference>
<dbReference type="EMBL" id="ABJB010657506">
    <property type="status" value="NOT_ANNOTATED_CDS"/>
    <property type="molecule type" value="Genomic_DNA"/>
</dbReference>
<dbReference type="HOGENOM" id="CLU_1662730_0_0_1"/>
<feature type="region of interest" description="Disordered" evidence="1">
    <location>
        <begin position="106"/>
        <end position="131"/>
    </location>
</feature>
<evidence type="ECO:0000313" key="2">
    <source>
        <dbReference type="EMBL" id="EEC07194.1"/>
    </source>
</evidence>
<reference evidence="2 4" key="1">
    <citation type="submission" date="2008-03" db="EMBL/GenBank/DDBJ databases">
        <title>Annotation of Ixodes scapularis.</title>
        <authorList>
            <consortium name="Ixodes scapularis Genome Project Consortium"/>
            <person name="Caler E."/>
            <person name="Hannick L.I."/>
            <person name="Bidwell S."/>
            <person name="Joardar V."/>
            <person name="Thiagarajan M."/>
            <person name="Amedeo P."/>
            <person name="Galinsky K.J."/>
            <person name="Schobel S."/>
            <person name="Inman J."/>
            <person name="Hostetler J."/>
            <person name="Miller J."/>
            <person name="Hammond M."/>
            <person name="Megy K."/>
            <person name="Lawson D."/>
            <person name="Kodira C."/>
            <person name="Sutton G."/>
            <person name="Meyer J."/>
            <person name="Hill C.A."/>
            <person name="Birren B."/>
            <person name="Nene V."/>
            <person name="Collins F."/>
            <person name="Alarcon-Chaidez F."/>
            <person name="Wikel S."/>
            <person name="Strausberg R."/>
        </authorList>
    </citation>
    <scope>NUCLEOTIDE SEQUENCE [LARGE SCALE GENOMIC DNA]</scope>
    <source>
        <strain evidence="4">Wikel</strain>
        <strain evidence="2">Wikel colony</strain>
    </source>
</reference>
<proteinExistence type="predicted"/>
<protein>
    <submittedName>
        <fullName evidence="2 3">Uncharacterized protein</fullName>
    </submittedName>
</protein>
<accession>B7PKS2</accession>
<gene>
    <name evidence="2" type="ORF">IscW_ISCW005361</name>
</gene>
<keyword evidence="4" id="KW-1185">Reference proteome</keyword>
<evidence type="ECO:0000256" key="1">
    <source>
        <dbReference type="SAM" id="MobiDB-lite"/>
    </source>
</evidence>
<dbReference type="PaxDb" id="6945-B7PKS2"/>